<evidence type="ECO:0000313" key="2">
    <source>
        <dbReference type="Proteomes" id="UP000232722"/>
    </source>
</evidence>
<comment type="caution">
    <text evidence="1">The sequence shown here is derived from an EMBL/GenBank/DDBJ whole genome shotgun (WGS) entry which is preliminary data.</text>
</comment>
<dbReference type="EMBL" id="LLXJ01007871">
    <property type="protein sequence ID" value="PKB93511.1"/>
    <property type="molecule type" value="Genomic_DNA"/>
</dbReference>
<organism evidence="1 2">
    <name type="scientific">Rhizophagus irregularis</name>
    <dbReference type="NCBI Taxonomy" id="588596"/>
    <lineage>
        <taxon>Eukaryota</taxon>
        <taxon>Fungi</taxon>
        <taxon>Fungi incertae sedis</taxon>
        <taxon>Mucoromycota</taxon>
        <taxon>Glomeromycotina</taxon>
        <taxon>Glomeromycetes</taxon>
        <taxon>Glomerales</taxon>
        <taxon>Glomeraceae</taxon>
        <taxon>Rhizophagus</taxon>
    </lineage>
</organism>
<evidence type="ECO:0000313" key="1">
    <source>
        <dbReference type="EMBL" id="PKB93511.1"/>
    </source>
</evidence>
<accession>A0A2I1FNF1</accession>
<protein>
    <submittedName>
        <fullName evidence="1">Uncharacterized protein</fullName>
    </submittedName>
</protein>
<reference evidence="1 2" key="2">
    <citation type="submission" date="2017-09" db="EMBL/GenBank/DDBJ databases">
        <title>Extensive intraspecific genome diversity in a model arbuscular mycorrhizal fungus.</title>
        <authorList>
            <person name="Chen E.C."/>
            <person name="Morin E."/>
            <person name="Beaudet D."/>
            <person name="Noel J."/>
            <person name="Ndikumana S."/>
            <person name="Charron P."/>
            <person name="St-Onge C."/>
            <person name="Giorgi J."/>
            <person name="Grigoriev I.V."/>
            <person name="Roux C."/>
            <person name="Martin F.M."/>
            <person name="Corradi N."/>
        </authorList>
    </citation>
    <scope>NUCLEOTIDE SEQUENCE [LARGE SCALE GENOMIC DNA]</scope>
    <source>
        <strain evidence="1 2">A5</strain>
    </source>
</reference>
<name>A0A2I1FNF1_9GLOM</name>
<sequence length="158" mass="18397">MKIKLLIDILDSIDTNEQAFIVPPLLEEVNRTAIYKRNCYDYYNDFLLNMELLQKGKVVLFDYKDCMLYIDPQGEYFTVNSEEYNFLHNVRMLGAKLSEGRPDERIKTKLKLCGGIPGWIFDSEMTPEKIRKMIVAASESIDQCIIENPSLVLNFLTR</sequence>
<proteinExistence type="predicted"/>
<dbReference type="Proteomes" id="UP000232722">
    <property type="component" value="Unassembled WGS sequence"/>
</dbReference>
<reference evidence="1 2" key="1">
    <citation type="submission" date="2016-04" db="EMBL/GenBank/DDBJ databases">
        <title>Genome analyses suggest a sexual origin of heterokaryosis in a supposedly ancient asexual fungus.</title>
        <authorList>
            <person name="Ropars J."/>
            <person name="Sedzielewska K."/>
            <person name="Noel J."/>
            <person name="Charron P."/>
            <person name="Farinelli L."/>
            <person name="Marton T."/>
            <person name="Kruger M."/>
            <person name="Pelin A."/>
            <person name="Brachmann A."/>
            <person name="Corradi N."/>
        </authorList>
    </citation>
    <scope>NUCLEOTIDE SEQUENCE [LARGE SCALE GENOMIC DNA]</scope>
    <source>
        <strain evidence="1 2">A5</strain>
    </source>
</reference>
<gene>
    <name evidence="1" type="ORF">RhiirA5_441090</name>
</gene>
<dbReference type="AlphaFoldDB" id="A0A2I1FNF1"/>